<evidence type="ECO:0000313" key="3">
    <source>
        <dbReference type="Proteomes" id="UP001483337"/>
    </source>
</evidence>
<dbReference type="PROSITE" id="PS50005">
    <property type="entry name" value="TPR"/>
    <property type="match status" value="1"/>
</dbReference>
<dbReference type="Gene3D" id="1.25.40.10">
    <property type="entry name" value="Tetratricopeptide repeat domain"/>
    <property type="match status" value="1"/>
</dbReference>
<accession>A0ABZ2UWD4</accession>
<dbReference type="InterPro" id="IPR019734">
    <property type="entry name" value="TPR_rpt"/>
</dbReference>
<name>A0ABZ2UWD4_9CYAN</name>
<organism evidence="2 3">
    <name type="scientific">Okeanomitos corallinicola TIOX110</name>
    <dbReference type="NCBI Taxonomy" id="3133117"/>
    <lineage>
        <taxon>Bacteria</taxon>
        <taxon>Bacillati</taxon>
        <taxon>Cyanobacteriota</taxon>
        <taxon>Cyanophyceae</taxon>
        <taxon>Nostocales</taxon>
        <taxon>Aphanizomenonaceae</taxon>
        <taxon>Okeanomitos</taxon>
    </lineage>
</organism>
<dbReference type="Pfam" id="PF00515">
    <property type="entry name" value="TPR_1"/>
    <property type="match status" value="1"/>
</dbReference>
<dbReference type="SUPFAM" id="SSF48452">
    <property type="entry name" value="TPR-like"/>
    <property type="match status" value="1"/>
</dbReference>
<evidence type="ECO:0000313" key="2">
    <source>
        <dbReference type="EMBL" id="WZB89717.1"/>
    </source>
</evidence>
<keyword evidence="3" id="KW-1185">Reference proteome</keyword>
<dbReference type="SMART" id="SM00028">
    <property type="entry name" value="TPR"/>
    <property type="match status" value="1"/>
</dbReference>
<reference evidence="2 3" key="1">
    <citation type="submission" date="2024-04" db="EMBL/GenBank/DDBJ databases">
        <title>Okeanomitos corallinicola gen. &amp; sp. nov. (Nostocales, Cyanobacteria), a new toxic marine heterocyst-forming cyanobacterium from a coral reef.</title>
        <authorList>
            <person name="Li H."/>
            <person name="Li R."/>
            <person name="Kang J."/>
            <person name="Hii K.S."/>
            <person name="Mohamed H.F."/>
            <person name="Xu X."/>
            <person name="Luo Z."/>
        </authorList>
    </citation>
    <scope>NUCLEOTIDE SEQUENCE [LARGE SCALE GENOMIC DNA]</scope>
    <source>
        <strain evidence="2 3">TIOX110</strain>
    </source>
</reference>
<proteinExistence type="predicted"/>
<protein>
    <submittedName>
        <fullName evidence="2">Tetratricopeptide repeat protein</fullName>
    </submittedName>
</protein>
<dbReference type="EMBL" id="CP150886">
    <property type="protein sequence ID" value="WZB89717.1"/>
    <property type="molecule type" value="Genomic_DNA"/>
</dbReference>
<dbReference type="RefSeq" id="WP_353932612.1">
    <property type="nucleotide sequence ID" value="NZ_CP150886.1"/>
</dbReference>
<gene>
    <name evidence="2" type="ORF">WJM97_08510</name>
</gene>
<dbReference type="InterPro" id="IPR011990">
    <property type="entry name" value="TPR-like_helical_dom_sf"/>
</dbReference>
<feature type="repeat" description="TPR" evidence="1">
    <location>
        <begin position="23"/>
        <end position="56"/>
    </location>
</feature>
<sequence>MVLKLEVQSVTVPHKPRNCCNYHYSWNNRGISLEKLQKYEEALKCYEKAISIKHRFKLAINNRNNLLKQLGRLN</sequence>
<dbReference type="Proteomes" id="UP001483337">
    <property type="component" value="Chromosome"/>
</dbReference>
<evidence type="ECO:0000256" key="1">
    <source>
        <dbReference type="PROSITE-ProRule" id="PRU00339"/>
    </source>
</evidence>
<keyword evidence="1" id="KW-0802">TPR repeat</keyword>